<accession>A0AAV7YES4</accession>
<dbReference type="AlphaFoldDB" id="A0AAV7YES4"/>
<dbReference type="InterPro" id="IPR036770">
    <property type="entry name" value="Ankyrin_rpt-contain_sf"/>
</dbReference>
<feature type="repeat" description="ANK" evidence="3">
    <location>
        <begin position="103"/>
        <end position="137"/>
    </location>
</feature>
<evidence type="ECO:0000313" key="4">
    <source>
        <dbReference type="EMBL" id="KAJ3428273.1"/>
    </source>
</evidence>
<dbReference type="EMBL" id="JANTQA010000060">
    <property type="protein sequence ID" value="KAJ3428273.1"/>
    <property type="molecule type" value="Genomic_DNA"/>
</dbReference>
<organism evidence="4 5">
    <name type="scientific">Anaeramoeba flamelloides</name>
    <dbReference type="NCBI Taxonomy" id="1746091"/>
    <lineage>
        <taxon>Eukaryota</taxon>
        <taxon>Metamonada</taxon>
        <taxon>Anaeramoebidae</taxon>
        <taxon>Anaeramoeba</taxon>
    </lineage>
</organism>
<feature type="repeat" description="ANK" evidence="3">
    <location>
        <begin position="171"/>
        <end position="203"/>
    </location>
</feature>
<comment type="caution">
    <text evidence="4">The sequence shown here is derived from an EMBL/GenBank/DDBJ whole genome shotgun (WGS) entry which is preliminary data.</text>
</comment>
<keyword evidence="2 3" id="KW-0040">ANK repeat</keyword>
<gene>
    <name evidence="4" type="ORF">M0812_25905</name>
</gene>
<dbReference type="Pfam" id="PF00023">
    <property type="entry name" value="Ank"/>
    <property type="match status" value="1"/>
</dbReference>
<dbReference type="PROSITE" id="PS50088">
    <property type="entry name" value="ANK_REPEAT"/>
    <property type="match status" value="6"/>
</dbReference>
<evidence type="ECO:0000313" key="5">
    <source>
        <dbReference type="Proteomes" id="UP001146793"/>
    </source>
</evidence>
<dbReference type="PANTHER" id="PTHR24126">
    <property type="entry name" value="ANKYRIN REPEAT, PH AND SEC7 DOMAIN CONTAINING PROTEIN SECG-RELATED"/>
    <property type="match status" value="1"/>
</dbReference>
<reference evidence="4" key="1">
    <citation type="submission" date="2022-08" db="EMBL/GenBank/DDBJ databases">
        <title>Novel sulphate-reducing endosymbionts in the free-living metamonad Anaeramoeba.</title>
        <authorList>
            <person name="Jerlstrom-Hultqvist J."/>
            <person name="Cepicka I."/>
            <person name="Gallot-Lavallee L."/>
            <person name="Salas-Leiva D."/>
            <person name="Curtis B.A."/>
            <person name="Zahonova K."/>
            <person name="Pipaliya S."/>
            <person name="Dacks J."/>
            <person name="Roger A.J."/>
        </authorList>
    </citation>
    <scope>NUCLEOTIDE SEQUENCE</scope>
    <source>
        <strain evidence="4">Busselton2</strain>
    </source>
</reference>
<feature type="repeat" description="ANK" evidence="3">
    <location>
        <begin position="36"/>
        <end position="69"/>
    </location>
</feature>
<dbReference type="InterPro" id="IPR002110">
    <property type="entry name" value="Ankyrin_rpt"/>
</dbReference>
<dbReference type="Proteomes" id="UP001146793">
    <property type="component" value="Unassembled WGS sequence"/>
</dbReference>
<keyword evidence="1" id="KW-0677">Repeat</keyword>
<name>A0AAV7YES4_9EUKA</name>
<feature type="repeat" description="ANK" evidence="3">
    <location>
        <begin position="70"/>
        <end position="102"/>
    </location>
</feature>
<evidence type="ECO:0000256" key="2">
    <source>
        <dbReference type="ARBA" id="ARBA00023043"/>
    </source>
</evidence>
<evidence type="ECO:0000256" key="3">
    <source>
        <dbReference type="PROSITE-ProRule" id="PRU00023"/>
    </source>
</evidence>
<evidence type="ECO:0000256" key="1">
    <source>
        <dbReference type="ARBA" id="ARBA00022737"/>
    </source>
</evidence>
<dbReference type="PROSITE" id="PS50297">
    <property type="entry name" value="ANK_REP_REGION"/>
    <property type="match status" value="6"/>
</dbReference>
<proteinExistence type="predicted"/>
<protein>
    <submittedName>
        <fullName evidence="4">Ankyrin repeat-containing protein</fullName>
    </submittedName>
</protein>
<dbReference type="Gene3D" id="1.25.40.20">
    <property type="entry name" value="Ankyrin repeat-containing domain"/>
    <property type="match status" value="2"/>
</dbReference>
<feature type="repeat" description="ANK" evidence="3">
    <location>
        <begin position="138"/>
        <end position="170"/>
    </location>
</feature>
<dbReference type="SMART" id="SM00248">
    <property type="entry name" value="ANK"/>
    <property type="match status" value="8"/>
</dbReference>
<dbReference type="SUPFAM" id="SSF48403">
    <property type="entry name" value="Ankyrin repeat"/>
    <property type="match status" value="1"/>
</dbReference>
<dbReference type="Pfam" id="PF12796">
    <property type="entry name" value="Ank_2"/>
    <property type="match status" value="2"/>
</dbReference>
<feature type="repeat" description="ANK" evidence="3">
    <location>
        <begin position="238"/>
        <end position="270"/>
    </location>
</feature>
<sequence>MGNSSLFNEVEKGNSKRLHRLIKKKGVLVINQTKHSGYAALHYAVAYNKLDILKELLLHKGIDLDILSDKKETPLLIAAKTGNFEISKLLINSGANLNLQDKRGFSPLHLLCSTNKPTIEIIKLFLERGASINIQTRTGCTPLHLAVKNGDCRISKLLISKGALINKADFNGYTSLHYSCLSDNTLLFNYLIQEGGDLNIIDKKKNTPLHLICAGNSSRCFLQVCLLNNANLNILDQDGYSPLMKAIMRGKQDFVKLLLESGCEIKFGSISTRQFLEKYGQYNNLSDLFRKYEIISQKKLRNQLKKVRKKKNPKYYTQITRNKNNHCKLLLCQTQSGKSCLSINNHYRKNFNFQKCCNKKKNLKLPNSSLFQKDFRLCDQWEREKLTLNRKRFPEVHHQITDHKNKNTNILEQKIEY</sequence>